<evidence type="ECO:0000313" key="6">
    <source>
        <dbReference type="EMBL" id="CUR53040.1"/>
    </source>
</evidence>
<evidence type="ECO:0000256" key="4">
    <source>
        <dbReference type="ARBA" id="ARBA00022842"/>
    </source>
</evidence>
<proteinExistence type="inferred from homology"/>
<evidence type="ECO:0000256" key="5">
    <source>
        <dbReference type="HAMAP-Rule" id="MF_00209"/>
    </source>
</evidence>
<feature type="binding site" evidence="5">
    <location>
        <position position="66"/>
    </location>
    <ligand>
        <name>Mg(2+)</name>
        <dbReference type="ChEBI" id="CHEBI:18420"/>
        <label>1</label>
    </ligand>
</feature>
<comment type="subcellular location">
    <subcellularLocation>
        <location evidence="5">Cytoplasm</location>
    </subcellularLocation>
</comment>
<dbReference type="InterPro" id="IPR008162">
    <property type="entry name" value="Pyrophosphatase"/>
</dbReference>
<feature type="binding site" evidence="5">
    <location>
        <position position="142"/>
    </location>
    <ligand>
        <name>substrate</name>
    </ligand>
</feature>
<dbReference type="EMBL" id="LN890285">
    <property type="protein sequence ID" value="CUR53040.1"/>
    <property type="molecule type" value="Genomic_DNA"/>
</dbReference>
<dbReference type="EC" id="3.6.1.1" evidence="5"/>
<dbReference type="GO" id="GO:0005737">
    <property type="term" value="C:cytoplasm"/>
    <property type="evidence" value="ECO:0007669"/>
    <property type="project" value="UniProtKB-SubCell"/>
</dbReference>
<dbReference type="InterPro" id="IPR036649">
    <property type="entry name" value="Pyrophosphatase_sf"/>
</dbReference>
<feature type="binding site" evidence="5">
    <location>
        <position position="71"/>
    </location>
    <ligand>
        <name>Mg(2+)</name>
        <dbReference type="ChEBI" id="CHEBI:18420"/>
        <label>1</label>
    </ligand>
</feature>
<dbReference type="Proteomes" id="UP000243633">
    <property type="component" value="Chromosome 1"/>
</dbReference>
<dbReference type="CDD" id="cd00412">
    <property type="entry name" value="pyrophosphatase"/>
    <property type="match status" value="1"/>
</dbReference>
<comment type="similarity">
    <text evidence="5">Belongs to the PPase family.</text>
</comment>
<evidence type="ECO:0000313" key="7">
    <source>
        <dbReference type="Proteomes" id="UP000243633"/>
    </source>
</evidence>
<dbReference type="GO" id="GO:0004427">
    <property type="term" value="F:inorganic diphosphate phosphatase activity"/>
    <property type="evidence" value="ECO:0007669"/>
    <property type="project" value="UniProtKB-UniRule"/>
</dbReference>
<feature type="binding site" evidence="5">
    <location>
        <position position="71"/>
    </location>
    <ligand>
        <name>Mg(2+)</name>
        <dbReference type="ChEBI" id="CHEBI:18420"/>
        <label>2</label>
    </ligand>
</feature>
<dbReference type="PATRIC" id="fig|98804.3.peg.49"/>
<keyword evidence="2 5" id="KW-0479">Metal-binding</keyword>
<keyword evidence="4 5" id="KW-0460">Magnesium</keyword>
<sequence>MFQKKIPAGIKIPNDLYAIVEISAYSTPIKYEYNKKYNLLSVDRFLPTTIFYPCNYGYINQTLSLDGDPLDILIITPYPLQSNVIIRCRPIGVLNMEDEKGIDEKIISVPHSNITDEYNNIFDIRDISKSLKNKIIYFFETYKNLEKNKWTKNISLKNLENAQSIISQAYLRYQKKI</sequence>
<dbReference type="NCBIfam" id="NF002317">
    <property type="entry name" value="PRK01250.1"/>
    <property type="match status" value="1"/>
</dbReference>
<dbReference type="PANTHER" id="PTHR10286">
    <property type="entry name" value="INORGANIC PYROPHOSPHATASE"/>
    <property type="match status" value="1"/>
</dbReference>
<comment type="function">
    <text evidence="5">Catalyzes the hydrolysis of inorganic pyrophosphate (PPi) forming two phosphate ions.</text>
</comment>
<comment type="catalytic activity">
    <reaction evidence="5">
        <text>diphosphate + H2O = 2 phosphate + H(+)</text>
        <dbReference type="Rhea" id="RHEA:24576"/>
        <dbReference type="ChEBI" id="CHEBI:15377"/>
        <dbReference type="ChEBI" id="CHEBI:15378"/>
        <dbReference type="ChEBI" id="CHEBI:33019"/>
        <dbReference type="ChEBI" id="CHEBI:43474"/>
        <dbReference type="EC" id="3.6.1.1"/>
    </reaction>
</comment>
<evidence type="ECO:0000256" key="3">
    <source>
        <dbReference type="ARBA" id="ARBA00022801"/>
    </source>
</evidence>
<organism evidence="6 7">
    <name type="scientific">Buchnera aphidicola subsp. Tuberolachnus salignus</name>
    <dbReference type="NCBI Taxonomy" id="98804"/>
    <lineage>
        <taxon>Bacteria</taxon>
        <taxon>Pseudomonadati</taxon>
        <taxon>Pseudomonadota</taxon>
        <taxon>Gammaproteobacteria</taxon>
        <taxon>Enterobacterales</taxon>
        <taxon>Erwiniaceae</taxon>
        <taxon>Buchnera</taxon>
    </lineage>
</organism>
<feature type="binding site" evidence="5">
    <location>
        <position position="44"/>
    </location>
    <ligand>
        <name>substrate</name>
    </ligand>
</feature>
<dbReference type="PROSITE" id="PS00387">
    <property type="entry name" value="PPASE"/>
    <property type="match status" value="1"/>
</dbReference>
<keyword evidence="3 5" id="KW-0378">Hydrolase</keyword>
<protein>
    <recommendedName>
        <fullName evidence="5">Inorganic pyrophosphatase</fullName>
        <ecNumber evidence="5">3.6.1.1</ecNumber>
    </recommendedName>
    <alternativeName>
        <fullName evidence="5">Pyrophosphate phospho-hydrolase</fullName>
        <shortName evidence="5">PPase</shortName>
    </alternativeName>
</protein>
<dbReference type="STRING" id="98804.BTSPAZIEG_0056"/>
<feature type="binding site" evidence="5">
    <location>
        <position position="30"/>
    </location>
    <ligand>
        <name>substrate</name>
    </ligand>
</feature>
<dbReference type="Gene3D" id="3.90.80.10">
    <property type="entry name" value="Inorganic pyrophosphatase"/>
    <property type="match status" value="1"/>
</dbReference>
<dbReference type="SUPFAM" id="SSF50324">
    <property type="entry name" value="Inorganic pyrophosphatase"/>
    <property type="match status" value="1"/>
</dbReference>
<dbReference type="Pfam" id="PF00719">
    <property type="entry name" value="Pyrophosphatase"/>
    <property type="match status" value="1"/>
</dbReference>
<feature type="binding site" evidence="5">
    <location>
        <position position="103"/>
    </location>
    <ligand>
        <name>Mg(2+)</name>
        <dbReference type="ChEBI" id="CHEBI:18420"/>
        <label>1</label>
    </ligand>
</feature>
<dbReference type="OrthoDB" id="5187599at2"/>
<dbReference type="GO" id="GO:0000287">
    <property type="term" value="F:magnesium ion binding"/>
    <property type="evidence" value="ECO:0007669"/>
    <property type="project" value="UniProtKB-UniRule"/>
</dbReference>
<dbReference type="GO" id="GO:0006796">
    <property type="term" value="P:phosphate-containing compound metabolic process"/>
    <property type="evidence" value="ECO:0007669"/>
    <property type="project" value="InterPro"/>
</dbReference>
<evidence type="ECO:0000256" key="2">
    <source>
        <dbReference type="ARBA" id="ARBA00022723"/>
    </source>
</evidence>
<comment type="subunit">
    <text evidence="5">Homohexamer.</text>
</comment>
<name>A0A160SWK9_BUCTT</name>
<reference evidence="7" key="1">
    <citation type="submission" date="2015-10" db="EMBL/GenBank/DDBJ databases">
        <authorList>
            <person name="Manzano-Marin A."/>
            <person name="Manzano-Marin A."/>
        </authorList>
    </citation>
    <scope>NUCLEOTIDE SEQUENCE [LARGE SCALE GENOMIC DNA]</scope>
    <source>
        <strain evidence="7">BTs</strain>
    </source>
</reference>
<dbReference type="RefSeq" id="WP_075472326.1">
    <property type="nucleotide sequence ID" value="NZ_CP135003.1"/>
</dbReference>
<comment type="cofactor">
    <cofactor evidence="1 5">
        <name>Mg(2+)</name>
        <dbReference type="ChEBI" id="CHEBI:18420"/>
    </cofactor>
</comment>
<keyword evidence="7" id="KW-1185">Reference proteome</keyword>
<feature type="binding site" evidence="5">
    <location>
        <position position="56"/>
    </location>
    <ligand>
        <name>substrate</name>
    </ligand>
</feature>
<keyword evidence="5" id="KW-0963">Cytoplasm</keyword>
<accession>A0A160SWK9</accession>
<gene>
    <name evidence="5 6" type="primary">ppa</name>
    <name evidence="6" type="ORF">BTSPAZIEG_0056</name>
</gene>
<dbReference type="AlphaFoldDB" id="A0A160SWK9"/>
<evidence type="ECO:0000256" key="1">
    <source>
        <dbReference type="ARBA" id="ARBA00001946"/>
    </source>
</evidence>
<dbReference type="HAMAP" id="MF_00209">
    <property type="entry name" value="Inorganic_PPase"/>
    <property type="match status" value="1"/>
</dbReference>